<proteinExistence type="predicted"/>
<evidence type="ECO:0000313" key="2">
    <source>
        <dbReference type="WBParaSite" id="PDA_v2.g23062.t1"/>
    </source>
</evidence>
<organism evidence="1 2">
    <name type="scientific">Panagrolaimus davidi</name>
    <dbReference type="NCBI Taxonomy" id="227884"/>
    <lineage>
        <taxon>Eukaryota</taxon>
        <taxon>Metazoa</taxon>
        <taxon>Ecdysozoa</taxon>
        <taxon>Nematoda</taxon>
        <taxon>Chromadorea</taxon>
        <taxon>Rhabditida</taxon>
        <taxon>Tylenchina</taxon>
        <taxon>Panagrolaimomorpha</taxon>
        <taxon>Panagrolaimoidea</taxon>
        <taxon>Panagrolaimidae</taxon>
        <taxon>Panagrolaimus</taxon>
    </lineage>
</organism>
<dbReference type="WBParaSite" id="PDA_v2.g23062.t1">
    <property type="protein sequence ID" value="PDA_v2.g23062.t1"/>
    <property type="gene ID" value="PDA_v2.g23062"/>
</dbReference>
<reference evidence="2" key="1">
    <citation type="submission" date="2022-11" db="UniProtKB">
        <authorList>
            <consortium name="WormBaseParasite"/>
        </authorList>
    </citation>
    <scope>IDENTIFICATION</scope>
</reference>
<keyword evidence="1" id="KW-1185">Reference proteome</keyword>
<accession>A0A914PXH3</accession>
<protein>
    <submittedName>
        <fullName evidence="2">LAGLIDADG homing endonuclease</fullName>
    </submittedName>
</protein>
<name>A0A914PXH3_9BILA</name>
<sequence>MTAAEKDCWNIYFNLNPLEYLNIAIGKLFKKSEFKLQLSGKFICNTGPNTTKKRIEEISHRIQNCSLTDLQIMN</sequence>
<dbReference type="AlphaFoldDB" id="A0A914PXH3"/>
<dbReference type="Proteomes" id="UP000887578">
    <property type="component" value="Unplaced"/>
</dbReference>
<evidence type="ECO:0000313" key="1">
    <source>
        <dbReference type="Proteomes" id="UP000887578"/>
    </source>
</evidence>